<comment type="caution">
    <text evidence="2">The sequence shown here is derived from an EMBL/GenBank/DDBJ whole genome shotgun (WGS) entry which is preliminary data.</text>
</comment>
<feature type="compositionally biased region" description="Basic and acidic residues" evidence="1">
    <location>
        <begin position="60"/>
        <end position="77"/>
    </location>
</feature>
<dbReference type="AlphaFoldDB" id="A0A8H4L9Z8"/>
<organism evidence="2 3">
    <name type="scientific">Fusarium albosuccineum</name>
    <dbReference type="NCBI Taxonomy" id="1237068"/>
    <lineage>
        <taxon>Eukaryota</taxon>
        <taxon>Fungi</taxon>
        <taxon>Dikarya</taxon>
        <taxon>Ascomycota</taxon>
        <taxon>Pezizomycotina</taxon>
        <taxon>Sordariomycetes</taxon>
        <taxon>Hypocreomycetidae</taxon>
        <taxon>Hypocreales</taxon>
        <taxon>Nectriaceae</taxon>
        <taxon>Fusarium</taxon>
        <taxon>Fusarium decemcellulare species complex</taxon>
    </lineage>
</organism>
<feature type="region of interest" description="Disordered" evidence="1">
    <location>
        <begin position="25"/>
        <end position="83"/>
    </location>
</feature>
<gene>
    <name evidence="2" type="ORF">FALBO_8864</name>
</gene>
<accession>A0A8H4L9Z8</accession>
<dbReference type="EMBL" id="JAADYS010001210">
    <property type="protein sequence ID" value="KAF4464303.1"/>
    <property type="molecule type" value="Genomic_DNA"/>
</dbReference>
<evidence type="ECO:0000256" key="1">
    <source>
        <dbReference type="SAM" id="MobiDB-lite"/>
    </source>
</evidence>
<evidence type="ECO:0000313" key="3">
    <source>
        <dbReference type="Proteomes" id="UP000554235"/>
    </source>
</evidence>
<evidence type="ECO:0000313" key="2">
    <source>
        <dbReference type="EMBL" id="KAF4464303.1"/>
    </source>
</evidence>
<dbReference type="Proteomes" id="UP000554235">
    <property type="component" value="Unassembled WGS sequence"/>
</dbReference>
<proteinExistence type="predicted"/>
<keyword evidence="3" id="KW-1185">Reference proteome</keyword>
<name>A0A8H4L9Z8_9HYPO</name>
<protein>
    <submittedName>
        <fullName evidence="2">Uncharacterized protein</fullName>
    </submittedName>
</protein>
<reference evidence="2 3" key="1">
    <citation type="submission" date="2020-01" db="EMBL/GenBank/DDBJ databases">
        <title>Identification and distribution of gene clusters putatively required for synthesis of sphingolipid metabolism inhibitors in phylogenetically diverse species of the filamentous fungus Fusarium.</title>
        <authorList>
            <person name="Kim H.-S."/>
            <person name="Busman M."/>
            <person name="Brown D.W."/>
            <person name="Divon H."/>
            <person name="Uhlig S."/>
            <person name="Proctor R.H."/>
        </authorList>
    </citation>
    <scope>NUCLEOTIDE SEQUENCE [LARGE SCALE GENOMIC DNA]</scope>
    <source>
        <strain evidence="2 3">NRRL 20459</strain>
    </source>
</reference>
<sequence length="162" mass="17773">MTKSSFLSNMMMGASSVKNSRILHHQQLTSSANPPPSPPEQSNSQLPTHAAGARRRRNIRRDGDGPERAVPAHDGRPQGDALGACPHGVRRILDVCAADEIARAREHRRPDPEPAVRAVCRLLGRRRALSELCELFRREPVCRAGLGRLGGVVSRNALWGFH</sequence>